<dbReference type="Proteomes" id="UP000053617">
    <property type="component" value="Unassembled WGS sequence"/>
</dbReference>
<evidence type="ECO:0000256" key="2">
    <source>
        <dbReference type="ARBA" id="ARBA00013274"/>
    </source>
</evidence>
<keyword evidence="6 9" id="KW-0443">Lipid metabolism</keyword>
<dbReference type="OrthoDB" id="4084751at2759"/>
<dbReference type="Gene3D" id="3.40.1090.10">
    <property type="entry name" value="Cytosolic phospholipase A2 catalytic domain"/>
    <property type="match status" value="1"/>
</dbReference>
<feature type="domain" description="PLA2c" evidence="11">
    <location>
        <begin position="45"/>
        <end position="593"/>
    </location>
</feature>
<dbReference type="HOGENOM" id="CLU_014602_0_0_1"/>
<dbReference type="PANTHER" id="PTHR10728">
    <property type="entry name" value="CYTOSOLIC PHOSPHOLIPASE A2"/>
    <property type="match status" value="1"/>
</dbReference>
<dbReference type="InterPro" id="IPR002642">
    <property type="entry name" value="LysoPLipase_cat_dom"/>
</dbReference>
<dbReference type="InterPro" id="IPR016035">
    <property type="entry name" value="Acyl_Trfase/lysoPLipase"/>
</dbReference>
<dbReference type="PROSITE" id="PS51210">
    <property type="entry name" value="PLA2C"/>
    <property type="match status" value="1"/>
</dbReference>
<name>A0A0D2IMI6_9EURO</name>
<dbReference type="Pfam" id="PF01735">
    <property type="entry name" value="PLA2_B"/>
    <property type="match status" value="1"/>
</dbReference>
<evidence type="ECO:0000256" key="9">
    <source>
        <dbReference type="PROSITE-ProRule" id="PRU00555"/>
    </source>
</evidence>
<dbReference type="EMBL" id="KN847477">
    <property type="protein sequence ID" value="KIX06964.1"/>
    <property type="molecule type" value="Genomic_DNA"/>
</dbReference>
<gene>
    <name evidence="12" type="ORF">Z518_04940</name>
</gene>
<keyword evidence="3" id="KW-0732">Signal</keyword>
<evidence type="ECO:0000256" key="8">
    <source>
        <dbReference type="ARBA" id="ARBA00049531"/>
    </source>
</evidence>
<dbReference type="GO" id="GO:0046475">
    <property type="term" value="P:glycerophospholipid catabolic process"/>
    <property type="evidence" value="ECO:0007669"/>
    <property type="project" value="TreeGrafter"/>
</dbReference>
<comment type="catalytic activity">
    <reaction evidence="8 10">
        <text>a 1-acyl-sn-glycero-3-phosphocholine + H2O = sn-glycerol 3-phosphocholine + a fatty acid + H(+)</text>
        <dbReference type="Rhea" id="RHEA:15177"/>
        <dbReference type="ChEBI" id="CHEBI:15377"/>
        <dbReference type="ChEBI" id="CHEBI:15378"/>
        <dbReference type="ChEBI" id="CHEBI:16870"/>
        <dbReference type="ChEBI" id="CHEBI:28868"/>
        <dbReference type="ChEBI" id="CHEBI:58168"/>
        <dbReference type="EC" id="3.1.1.5"/>
    </reaction>
</comment>
<evidence type="ECO:0000256" key="4">
    <source>
        <dbReference type="ARBA" id="ARBA00022801"/>
    </source>
</evidence>
<dbReference type="FunFam" id="3.40.1090.10:FF:000010">
    <property type="entry name" value="Lysophospholipase"/>
    <property type="match status" value="1"/>
</dbReference>
<dbReference type="VEuPathDB" id="FungiDB:Z518_04940"/>
<keyword evidence="5 9" id="KW-0442">Lipid degradation</keyword>
<organism evidence="12 13">
    <name type="scientific">Rhinocladiella mackenziei CBS 650.93</name>
    <dbReference type="NCBI Taxonomy" id="1442369"/>
    <lineage>
        <taxon>Eukaryota</taxon>
        <taxon>Fungi</taxon>
        <taxon>Dikarya</taxon>
        <taxon>Ascomycota</taxon>
        <taxon>Pezizomycotina</taxon>
        <taxon>Eurotiomycetes</taxon>
        <taxon>Chaetothyriomycetidae</taxon>
        <taxon>Chaetothyriales</taxon>
        <taxon>Herpotrichiellaceae</taxon>
        <taxon>Rhinocladiella</taxon>
    </lineage>
</organism>
<dbReference type="RefSeq" id="XP_013274100.1">
    <property type="nucleotide sequence ID" value="XM_013418646.1"/>
</dbReference>
<comment type="similarity">
    <text evidence="1 10">Belongs to the lysophospholipase family.</text>
</comment>
<dbReference type="GO" id="GO:0005783">
    <property type="term" value="C:endoplasmic reticulum"/>
    <property type="evidence" value="ECO:0007669"/>
    <property type="project" value="TreeGrafter"/>
</dbReference>
<keyword evidence="7" id="KW-0325">Glycoprotein</keyword>
<dbReference type="SMART" id="SM00022">
    <property type="entry name" value="PLAc"/>
    <property type="match status" value="1"/>
</dbReference>
<accession>A0A0D2IMI6</accession>
<dbReference type="GeneID" id="25293011"/>
<dbReference type="SUPFAM" id="SSF52151">
    <property type="entry name" value="FabD/lysophospholipase-like"/>
    <property type="match status" value="1"/>
</dbReference>
<proteinExistence type="inferred from homology"/>
<keyword evidence="4 9" id="KW-0378">Hydrolase</keyword>
<sequence>MPRLISATAYSVSVEDDSLHAVPAVRNRPRALPNSPNEYTPSYLDCPPDVPVVRSATELSPDETAWLERRRNNTIGPMRDLLGRLNVSGLNTSQYIDRVSNNASALPNIGIAVSGGGWRANNNGAGAIKAFDSRTPDTTQEGGLGGLLQATTYLSGLSGGGWLVGSLFMNNFTTVGALQADDTGSVWEFGNSILEGPEESGVQLLNTAEYYSTLYSDVDGKDDAGFEISLTDIWGRALSFQLINATDGGPAYTWSSINLAQEFQNGNQPLPMLVTLARAPDEKLIPGNSTVYEFNAFEMGSWDPTSYGFVPMKYLGTNWTAGEVPNNEQCVVGFDNAGFVMGTSSSLFNQFILQLNGTDIPQGLQDLLYSLLELIDEDNNDIADFTPNPFYHYNRQTNPSANSTRLTLVDGGEDLQNIPFHPLIQPNRHVDVIFAIDSSADTEYLWPNGASIIATYERSLSDISNGTAFPSIPDKNTFLNLGLNSHPVFFGCDTSNFTEGTNIPPLVVYLPNAPYVTYSNHSTFALETNNTYRDAIILNGLNVVTMGNGTVDETWPTCVGCAILSRSLERTGTDVPDVCTQCFDRFCWNGTTDYSTPAPYAPETILEPLDITGKATTNTISRWAVAVAAVVAVASAW</sequence>
<dbReference type="EC" id="3.1.1.5" evidence="2 10"/>
<evidence type="ECO:0000256" key="7">
    <source>
        <dbReference type="ARBA" id="ARBA00023180"/>
    </source>
</evidence>
<evidence type="ECO:0000313" key="12">
    <source>
        <dbReference type="EMBL" id="KIX06964.1"/>
    </source>
</evidence>
<evidence type="ECO:0000313" key="13">
    <source>
        <dbReference type="Proteomes" id="UP000053617"/>
    </source>
</evidence>
<evidence type="ECO:0000256" key="10">
    <source>
        <dbReference type="RuleBase" id="RU362103"/>
    </source>
</evidence>
<dbReference type="STRING" id="1442369.A0A0D2IMI6"/>
<evidence type="ECO:0000256" key="6">
    <source>
        <dbReference type="ARBA" id="ARBA00023098"/>
    </source>
</evidence>
<dbReference type="PANTHER" id="PTHR10728:SF33">
    <property type="entry name" value="LYSOPHOSPHOLIPASE 1-RELATED"/>
    <property type="match status" value="1"/>
</dbReference>
<evidence type="ECO:0000256" key="3">
    <source>
        <dbReference type="ARBA" id="ARBA00022729"/>
    </source>
</evidence>
<evidence type="ECO:0000259" key="11">
    <source>
        <dbReference type="PROSITE" id="PS51210"/>
    </source>
</evidence>
<reference evidence="12 13" key="1">
    <citation type="submission" date="2015-01" db="EMBL/GenBank/DDBJ databases">
        <title>The Genome Sequence of Rhinocladiella mackenzie CBS 650.93.</title>
        <authorList>
            <consortium name="The Broad Institute Genomics Platform"/>
            <person name="Cuomo C."/>
            <person name="de Hoog S."/>
            <person name="Gorbushina A."/>
            <person name="Stielow B."/>
            <person name="Teixiera M."/>
            <person name="Abouelleil A."/>
            <person name="Chapman S.B."/>
            <person name="Priest M."/>
            <person name="Young S.K."/>
            <person name="Wortman J."/>
            <person name="Nusbaum C."/>
            <person name="Birren B."/>
        </authorList>
    </citation>
    <scope>NUCLEOTIDE SEQUENCE [LARGE SCALE GENOMIC DNA]</scope>
    <source>
        <strain evidence="12 13">CBS 650.93</strain>
    </source>
</reference>
<keyword evidence="13" id="KW-1185">Reference proteome</keyword>
<dbReference type="GO" id="GO:0004622">
    <property type="term" value="F:phosphatidylcholine lysophospholipase activity"/>
    <property type="evidence" value="ECO:0007669"/>
    <property type="project" value="UniProtKB-EC"/>
</dbReference>
<evidence type="ECO:0000256" key="5">
    <source>
        <dbReference type="ARBA" id="ARBA00022963"/>
    </source>
</evidence>
<dbReference type="GO" id="GO:0005829">
    <property type="term" value="C:cytosol"/>
    <property type="evidence" value="ECO:0007669"/>
    <property type="project" value="TreeGrafter"/>
</dbReference>
<protein>
    <recommendedName>
        <fullName evidence="2 10">Lysophospholipase</fullName>
        <ecNumber evidence="2 10">3.1.1.5</ecNumber>
    </recommendedName>
</protein>
<dbReference type="AlphaFoldDB" id="A0A0D2IMI6"/>
<dbReference type="GO" id="GO:0004623">
    <property type="term" value="F:phospholipase A2 activity"/>
    <property type="evidence" value="ECO:0007669"/>
    <property type="project" value="TreeGrafter"/>
</dbReference>
<evidence type="ECO:0000256" key="1">
    <source>
        <dbReference type="ARBA" id="ARBA00008780"/>
    </source>
</evidence>